<evidence type="ECO:0000313" key="4">
    <source>
        <dbReference type="EMBL" id="RLN27178.1"/>
    </source>
</evidence>
<reference evidence="2" key="3">
    <citation type="submission" date="2020-06" db="EMBL/GenBank/DDBJ databases">
        <authorList>
            <person name="Studholme D.J."/>
        </authorList>
    </citation>
    <scope>NUCLEOTIDE SEQUENCE</scope>
    <source>
        <strain evidence="2">NZFS 2646</strain>
        <strain evidence="3">NZFS 3630</strain>
    </source>
</reference>
<evidence type="ECO:0000313" key="5">
    <source>
        <dbReference type="EMBL" id="RLN83818.1"/>
    </source>
</evidence>
<dbReference type="EMBL" id="MAYM02001057">
    <property type="protein sequence ID" value="RLN27178.1"/>
    <property type="molecule type" value="Genomic_DNA"/>
</dbReference>
<gene>
    <name evidence="4" type="ORF">BBI17_001570</name>
    <name evidence="5" type="ORF">BBO99_00001799</name>
    <name evidence="2" type="ORF">JM16_003350</name>
    <name evidence="3" type="ORF">JM18_001432</name>
</gene>
<evidence type="ECO:0000313" key="7">
    <source>
        <dbReference type="Proteomes" id="UP000285883"/>
    </source>
</evidence>
<dbReference type="InterPro" id="IPR019734">
    <property type="entry name" value="TPR_rpt"/>
</dbReference>
<dbReference type="AlphaFoldDB" id="A0A3R7HM95"/>
<dbReference type="SUPFAM" id="SSF48452">
    <property type="entry name" value="TPR-like"/>
    <property type="match status" value="1"/>
</dbReference>
<dbReference type="Pfam" id="PF13181">
    <property type="entry name" value="TPR_8"/>
    <property type="match status" value="1"/>
</dbReference>
<dbReference type="Proteomes" id="UP000792063">
    <property type="component" value="Unassembled WGS sequence"/>
</dbReference>
<dbReference type="EMBL" id="JPWU03000013">
    <property type="protein sequence ID" value="KAG2532052.1"/>
    <property type="molecule type" value="Genomic_DNA"/>
</dbReference>
<evidence type="ECO:0000313" key="2">
    <source>
        <dbReference type="EMBL" id="KAG2527565.1"/>
    </source>
</evidence>
<protein>
    <submittedName>
        <fullName evidence="5">Uncharacterized protein</fullName>
    </submittedName>
</protein>
<feature type="repeat" description="TPR" evidence="1">
    <location>
        <begin position="147"/>
        <end position="180"/>
    </location>
</feature>
<keyword evidence="6" id="KW-1185">Reference proteome</keyword>
<dbReference type="EMBL" id="MBDN02000027">
    <property type="protein sequence ID" value="RLN83818.1"/>
    <property type="molecule type" value="Genomic_DNA"/>
</dbReference>
<dbReference type="Proteomes" id="UP000285624">
    <property type="component" value="Unassembled WGS sequence"/>
</dbReference>
<organism evidence="5 6">
    <name type="scientific">Phytophthora kernoviae</name>
    <dbReference type="NCBI Taxonomy" id="325452"/>
    <lineage>
        <taxon>Eukaryota</taxon>
        <taxon>Sar</taxon>
        <taxon>Stramenopiles</taxon>
        <taxon>Oomycota</taxon>
        <taxon>Peronosporomycetes</taxon>
        <taxon>Peronosporales</taxon>
        <taxon>Peronosporaceae</taxon>
        <taxon>Phytophthora</taxon>
    </lineage>
</organism>
<evidence type="ECO:0000313" key="6">
    <source>
        <dbReference type="Proteomes" id="UP000285624"/>
    </source>
</evidence>
<evidence type="ECO:0000256" key="1">
    <source>
        <dbReference type="PROSITE-ProRule" id="PRU00339"/>
    </source>
</evidence>
<proteinExistence type="predicted"/>
<dbReference type="PROSITE" id="PS50005">
    <property type="entry name" value="TPR"/>
    <property type="match status" value="1"/>
</dbReference>
<dbReference type="Proteomes" id="UP000285883">
    <property type="component" value="Unassembled WGS sequence"/>
</dbReference>
<evidence type="ECO:0000313" key="3">
    <source>
        <dbReference type="EMBL" id="KAG2532052.1"/>
    </source>
</evidence>
<dbReference type="Gene3D" id="1.25.40.10">
    <property type="entry name" value="Tetratricopeptide repeat domain"/>
    <property type="match status" value="1"/>
</dbReference>
<dbReference type="EMBL" id="JPWV03000054">
    <property type="protein sequence ID" value="KAG2527565.1"/>
    <property type="molecule type" value="Genomic_DNA"/>
</dbReference>
<dbReference type="InterPro" id="IPR011990">
    <property type="entry name" value="TPR-like_helical_dom_sf"/>
</dbReference>
<reference evidence="2" key="1">
    <citation type="journal article" date="2015" name="Genom Data">
        <title>Genome sequences of six Phytophthora species associated with forests in New Zealand.</title>
        <authorList>
            <person name="Studholme D.J."/>
            <person name="McDougal R.L."/>
            <person name="Sambles C."/>
            <person name="Hansen E."/>
            <person name="Hardy G."/>
            <person name="Grant M."/>
            <person name="Ganley R.J."/>
            <person name="Williams N.M."/>
        </authorList>
    </citation>
    <scope>NUCLEOTIDE SEQUENCE</scope>
    <source>
        <strain evidence="2">NZFS 2646</strain>
        <strain evidence="3">NZFS 3630</strain>
    </source>
</reference>
<reference evidence="6 7" key="2">
    <citation type="submission" date="2018-07" db="EMBL/GenBank/DDBJ databases">
        <title>Genome sequencing of oomycete isolates from Chile give support for New Zealand origin for Phytophthora kernoviae and make available the first Nothophytophthora sp. genome.</title>
        <authorList>
            <person name="Studholme D.J."/>
            <person name="Sanfuentes E."/>
            <person name="Panda P."/>
            <person name="Hill R."/>
            <person name="Sambles C."/>
            <person name="Grant M."/>
            <person name="Williams N.M."/>
            <person name="Mcdougal R.L."/>
        </authorList>
    </citation>
    <scope>NUCLEOTIDE SEQUENCE [LARGE SCALE GENOMIC DNA]</scope>
    <source>
        <strain evidence="4">Chile2</strain>
        <strain evidence="5">Chile4</strain>
    </source>
</reference>
<comment type="caution">
    <text evidence="5">The sequence shown here is derived from an EMBL/GenBank/DDBJ whole genome shotgun (WGS) entry which is preliminary data.</text>
</comment>
<name>A0A3R7HM95_9STRA</name>
<keyword evidence="1" id="KW-0802">TPR repeat</keyword>
<accession>A0A3R7HM95</accession>
<sequence>MAECYRRIMAMAMKVFKIILRQGPSRSRGPHLANHQLLMKTPAARNFVTVPSRTPPKRKAGILLTAGVVGSLLYMGDVDRAAKYHAESYAIMKDLVPPGIQMAEMCRLLGGMTEELGKYAAALSYYRTAMKNAKLVTPISRRCFVGVDILDRIAECYSHLGKFEDAERTFNKAIKVYEKYQGHASLSQPGRDNDRRNQALMEIKVMHVYLHYAQTLNLMDRSSEVSLIRQRLVQLLQGSPMLRGEETHVLDQFDDILTRQRQLLGGGNKGSDKSV</sequence>
<dbReference type="Proteomes" id="UP000785171">
    <property type="component" value="Unassembled WGS sequence"/>
</dbReference>
<dbReference type="SMART" id="SM00028">
    <property type="entry name" value="TPR"/>
    <property type="match status" value="2"/>
</dbReference>